<dbReference type="InterPro" id="IPR007197">
    <property type="entry name" value="rSAM"/>
</dbReference>
<dbReference type="RefSeq" id="WP_005437299.1">
    <property type="nucleotide sequence ID" value="NZ_JH815522.1"/>
</dbReference>
<evidence type="ECO:0000256" key="1">
    <source>
        <dbReference type="ARBA" id="ARBA00001966"/>
    </source>
</evidence>
<accession>K1KE88</accession>
<dbReference type="SUPFAM" id="SSF102114">
    <property type="entry name" value="Radical SAM enzymes"/>
    <property type="match status" value="1"/>
</dbReference>
<comment type="caution">
    <text evidence="8">The sequence shown here is derived from an EMBL/GenBank/DDBJ whole genome shotgun (WGS) entry which is preliminary data.</text>
</comment>
<evidence type="ECO:0000256" key="3">
    <source>
        <dbReference type="ARBA" id="ARBA00022691"/>
    </source>
</evidence>
<dbReference type="Proteomes" id="UP000005835">
    <property type="component" value="Unassembled WGS sequence"/>
</dbReference>
<keyword evidence="4" id="KW-0479">Metal-binding</keyword>
<dbReference type="STRING" id="742823.HMPREF9465_02332"/>
<sequence length="258" mass="28795">MSTILFPSPIFGPVHSRRLGVSLGVNLLPADGKLCSFDCIYCECGLNGQHRPELRMPTREAVREALRAKLESMKAEGVLPDTITFSGNGEPTSHSDFEGIIDDTLALRDEYAPKSQVSVLTNATHIVRNGVFRALLRVDNALLKLDTVDEDYIHLVDRPTSRYDLPKLIERMKAFEGRCIIQTMFMKGEWEGRSVDNTGDEYVDPWLDALREIGPRLVTIYTLDRETPGKNLLKAPRERLDEIAARVNALGIPTTVSG</sequence>
<dbReference type="Pfam" id="PF04055">
    <property type="entry name" value="Radical_SAM"/>
    <property type="match status" value="1"/>
</dbReference>
<organism evidence="8 9">
    <name type="scientific">Sutterella wadsworthensis 2_1_59BFAA</name>
    <dbReference type="NCBI Taxonomy" id="742823"/>
    <lineage>
        <taxon>Bacteria</taxon>
        <taxon>Pseudomonadati</taxon>
        <taxon>Pseudomonadota</taxon>
        <taxon>Betaproteobacteria</taxon>
        <taxon>Burkholderiales</taxon>
        <taxon>Sutterellaceae</taxon>
        <taxon>Sutterella</taxon>
    </lineage>
</organism>
<reference evidence="8 9" key="1">
    <citation type="submission" date="2012-05" db="EMBL/GenBank/DDBJ databases">
        <title>The Genome Sequence of Sutterella wadsworthensis 2_1_59BFAA.</title>
        <authorList>
            <consortium name="The Broad Institute Genome Sequencing Platform"/>
            <person name="Earl A."/>
            <person name="Ward D."/>
            <person name="Feldgarden M."/>
            <person name="Gevers D."/>
            <person name="Daigneault M."/>
            <person name="Strauss J."/>
            <person name="Allen-Vercoe E."/>
            <person name="Walker B."/>
            <person name="Young S.K."/>
            <person name="Zeng Q."/>
            <person name="Gargeya S."/>
            <person name="Fitzgerald M."/>
            <person name="Haas B."/>
            <person name="Abouelleil A."/>
            <person name="Alvarado L."/>
            <person name="Arachchi H.M."/>
            <person name="Berlin A.M."/>
            <person name="Chapman S.B."/>
            <person name="Goldberg J."/>
            <person name="Griggs A."/>
            <person name="Gujja S."/>
            <person name="Hansen M."/>
            <person name="Howarth C."/>
            <person name="Imamovic A."/>
            <person name="Larimer J."/>
            <person name="McCowen C."/>
            <person name="Montmayeur A."/>
            <person name="Murphy C."/>
            <person name="Neiman D."/>
            <person name="Pearson M."/>
            <person name="Priest M."/>
            <person name="Roberts A."/>
            <person name="Saif S."/>
            <person name="Shea T."/>
            <person name="Sisk P."/>
            <person name="Sykes S."/>
            <person name="Wortman J."/>
            <person name="Nusbaum C."/>
            <person name="Birren B."/>
        </authorList>
    </citation>
    <scope>NUCLEOTIDE SEQUENCE [LARGE SCALE GENOMIC DNA]</scope>
    <source>
        <strain evidence="8 9">2_1_59BFAA</strain>
    </source>
</reference>
<keyword evidence="9" id="KW-1185">Reference proteome</keyword>
<dbReference type="PROSITE" id="PS51918">
    <property type="entry name" value="RADICAL_SAM"/>
    <property type="match status" value="1"/>
</dbReference>
<keyword evidence="5" id="KW-0408">Iron</keyword>
<evidence type="ECO:0000256" key="4">
    <source>
        <dbReference type="ARBA" id="ARBA00022723"/>
    </source>
</evidence>
<proteinExistence type="predicted"/>
<feature type="domain" description="Radical SAM core" evidence="7">
    <location>
        <begin position="17"/>
        <end position="253"/>
    </location>
</feature>
<name>K1KE88_9BURK</name>
<dbReference type="SFLD" id="SFLDS00029">
    <property type="entry name" value="Radical_SAM"/>
    <property type="match status" value="1"/>
</dbReference>
<dbReference type="CDD" id="cd01335">
    <property type="entry name" value="Radical_SAM"/>
    <property type="match status" value="1"/>
</dbReference>
<dbReference type="GO" id="GO:0046872">
    <property type="term" value="F:metal ion binding"/>
    <property type="evidence" value="ECO:0007669"/>
    <property type="project" value="UniProtKB-KW"/>
</dbReference>
<evidence type="ECO:0000256" key="5">
    <source>
        <dbReference type="ARBA" id="ARBA00023004"/>
    </source>
</evidence>
<dbReference type="PANTHER" id="PTHR43787">
    <property type="entry name" value="FEMO COFACTOR BIOSYNTHESIS PROTEIN NIFB-RELATED"/>
    <property type="match status" value="1"/>
</dbReference>
<dbReference type="HOGENOM" id="CLU_058377_1_0_4"/>
<dbReference type="OrthoDB" id="9800840at2"/>
<keyword evidence="2" id="KW-0004">4Fe-4S</keyword>
<dbReference type="AlphaFoldDB" id="K1KE88"/>
<dbReference type="PATRIC" id="fig|742823.3.peg.2336"/>
<dbReference type="GO" id="GO:0003824">
    <property type="term" value="F:catalytic activity"/>
    <property type="evidence" value="ECO:0007669"/>
    <property type="project" value="InterPro"/>
</dbReference>
<evidence type="ECO:0000259" key="7">
    <source>
        <dbReference type="PROSITE" id="PS51918"/>
    </source>
</evidence>
<dbReference type="InterPro" id="IPR040084">
    <property type="entry name" value="GTPase_Obg"/>
</dbReference>
<dbReference type="GO" id="GO:0051539">
    <property type="term" value="F:4 iron, 4 sulfur cluster binding"/>
    <property type="evidence" value="ECO:0007669"/>
    <property type="project" value="UniProtKB-KW"/>
</dbReference>
<gene>
    <name evidence="8" type="ORF">HMPREF9465_02332</name>
</gene>
<dbReference type="PANTHER" id="PTHR43787:SF11">
    <property type="entry name" value="UPF0026 PROTEIN SLR1464"/>
    <property type="match status" value="1"/>
</dbReference>
<protein>
    <recommendedName>
        <fullName evidence="7">Radical SAM core domain-containing protein</fullName>
    </recommendedName>
</protein>
<evidence type="ECO:0000313" key="8">
    <source>
        <dbReference type="EMBL" id="EKB30064.1"/>
    </source>
</evidence>
<evidence type="ECO:0000256" key="6">
    <source>
        <dbReference type="ARBA" id="ARBA00023014"/>
    </source>
</evidence>
<dbReference type="SFLD" id="SFLDG01083">
    <property type="entry name" value="Uncharacterised_Radical_SAM_Su"/>
    <property type="match status" value="1"/>
</dbReference>
<keyword evidence="3" id="KW-0949">S-adenosyl-L-methionine</keyword>
<dbReference type="EMBL" id="ADMG01000058">
    <property type="protein sequence ID" value="EKB30064.1"/>
    <property type="molecule type" value="Genomic_DNA"/>
</dbReference>
<dbReference type="Gene3D" id="3.20.20.70">
    <property type="entry name" value="Aldolase class I"/>
    <property type="match status" value="1"/>
</dbReference>
<evidence type="ECO:0000313" key="9">
    <source>
        <dbReference type="Proteomes" id="UP000005835"/>
    </source>
</evidence>
<keyword evidence="6" id="KW-0411">Iron-sulfur</keyword>
<evidence type="ECO:0000256" key="2">
    <source>
        <dbReference type="ARBA" id="ARBA00022485"/>
    </source>
</evidence>
<dbReference type="InterPro" id="IPR058240">
    <property type="entry name" value="rSAM_sf"/>
</dbReference>
<comment type="cofactor">
    <cofactor evidence="1">
        <name>[4Fe-4S] cluster</name>
        <dbReference type="ChEBI" id="CHEBI:49883"/>
    </cofactor>
</comment>
<dbReference type="InterPro" id="IPR013785">
    <property type="entry name" value="Aldolase_TIM"/>
</dbReference>
<dbReference type="eggNOG" id="COG0731">
    <property type="taxonomic scope" value="Bacteria"/>
</dbReference>